<dbReference type="Gene3D" id="3.40.366.10">
    <property type="entry name" value="Malonyl-Coenzyme A Acyl Carrier Protein, domain 2"/>
    <property type="match status" value="1"/>
</dbReference>
<evidence type="ECO:0000256" key="7">
    <source>
        <dbReference type="ARBA" id="ARBA00023315"/>
    </source>
</evidence>
<keyword evidence="6" id="KW-0511">Multifunctional enzyme</keyword>
<dbReference type="SMART" id="SM00826">
    <property type="entry name" value="PKS_DH"/>
    <property type="match status" value="1"/>
</dbReference>
<feature type="domain" description="Ketosynthase family 3 (KS3)" evidence="11">
    <location>
        <begin position="32"/>
        <end position="428"/>
    </location>
</feature>
<dbReference type="SUPFAM" id="SSF52151">
    <property type="entry name" value="FabD/lysophospholipase-like"/>
    <property type="match status" value="1"/>
</dbReference>
<evidence type="ECO:0000259" key="12">
    <source>
        <dbReference type="PROSITE" id="PS52019"/>
    </source>
</evidence>
<dbReference type="InterPro" id="IPR020841">
    <property type="entry name" value="PKS_Beta-ketoAc_synthase_dom"/>
</dbReference>
<dbReference type="Gene3D" id="3.90.180.10">
    <property type="entry name" value="Medium-chain alcohol dehydrogenases, catalytic domain"/>
    <property type="match status" value="1"/>
</dbReference>
<dbReference type="InterPro" id="IPR056501">
    <property type="entry name" value="NAD-bd_HRPKS_sdrA"/>
</dbReference>
<dbReference type="InterPro" id="IPR013968">
    <property type="entry name" value="PKS_KR"/>
</dbReference>
<dbReference type="Gene3D" id="3.30.70.3290">
    <property type="match status" value="1"/>
</dbReference>
<dbReference type="PROSITE" id="PS00012">
    <property type="entry name" value="PHOSPHOPANTETHEINE"/>
    <property type="match status" value="1"/>
</dbReference>
<dbReference type="Pfam" id="PF16197">
    <property type="entry name" value="KAsynt_C_assoc"/>
    <property type="match status" value="1"/>
</dbReference>
<keyword evidence="4" id="KW-0521">NADP</keyword>
<dbReference type="Proteomes" id="UP001392437">
    <property type="component" value="Unassembled WGS sequence"/>
</dbReference>
<sequence>MAPVERVDSVHNNIDSENGIPIGAGSRSAGRAIPIAIIGMSGKFGGEATTASKLWDLCKAGSDAWTPIPRDRFDAESLYDKRKGKTGRSMDPQIRMLLESVYESVEDAGVPIQKLAGSNTSVFAGSFFSDYNDMTKRDLETLPASFQTGNGIAMFSNRISHFFDFQGASMTIDVGCSTGMVAVHQACQSLRSGESDVSIVGSAAADLSPDTFNILGISGFVGPTGKCFAWDERAEGYGRGEAVASLVLKPLAAALRDGDNIHAVLRETGVNQDGRTPTITSPSMQAQVKLIQDVYRRAGLDPADTGYIEAHMTGTPTGDPIEAEALALTFGKDRSVDDPVLVGSVKPNIGHTEAVSGLAAIIKTVFVLQQGLIPPNANYETPNPKIPLRGWRLQVPSALTPWPAGKPRRASINNFGYGGTNAHIILEAPPGLSHVLPKSLNGMANGLSRRELNASPDKITNGVADGRTNGATTLSANGTTAITSNGVTKDTCHPGTNVEMSGSSNVGVTNGMPSRAGPSTNGTTIAPEKDRSRVYILSAKDSTAVQQMGRNLAEHIRESTELGTGPSPNDLVYTLAERRSRFHWTIALRANNVAELADRLAEPDRKPSRATKTLRLGFVFNGQGAQWHAMARELIDGYPVFRRSLCAAEQILKDYGASWSLQEELLRDEETTRVHEICLSQPISVAIQLCLVDLLAAWGITPTAVTSHSSGEIAAAYAVRALTFQEALGVVYLRGELAQKHHEHAAVEGGMLAAGIGAEAVADYITDTTGGTVVVACHNSPESTTLSGDMPAIDEVAARLKRDGIFARKLAVPLAYHSHHMNAMAKDYTEGLREILAPSKGWSGAIFASPVTGDIVTSPKVLRAEHFVRNLVSPVLFAQAFEKMCFSEITSDGSVRPTGQDANVDFIVEIGAHGTLSGPIRQILRERRLPYVSCLRRHTNAIHTVQDAACALLSHGYPVSLAAVNHHEHGSYLSGLPSYAWNHATTHWLNSRVNREHHYKRFRPHELLGSPVVGSNPQTPTWRNFLRTSDIEWLTDHKLGKDTVLPGAGFIAMAIEAVRLLADATEETITGYKLRNVDISSALVIPETTMGIETQLILRPCSDRELGHEGGYNFEVWSVSDTDDVWTQHCKGSVTAETAGKDSGDAIQAPALDEMTHAASFFENQGVVRDVQPDAVFAGMRAVHLFHGPAFQNLISSRATATRSLTKLKVGAAATHEGPAYVLHPTTLDSIVQAAYPAIPDVTKRRSMVVPRSIRQLYVPRGLQRRPGDLLTTFATLVRADRRGALITEVAVNGEGDSGSAAQLKLDGLFCQAVPLGADDQTSGEESSFLCSQTRWEVDITHEVPAAFEKSLQIHLEDEDMDFERRLDRVSFNLIADAVKELSGAPITSSGWPEHCQRLYAWMQSVLARGKSGELGPGSRLWAKSSTGLKQRLADDVAAESAAGRLVVLVGRQLARVVRGEAAVRELLDADGGGLLGRYHAALPRLQERSYAQLRRLVAQYAVGRPGARVLEVGGRMGVAAAPVLEAFAARAPEASAGTLLGHYVFTDVSDESFESVKRDCAPWDGLVEFKTLDIGSDPMPQGFIRGSYDLLVVTNMSICQPDLSERLKNLRMLLKPGGKLVMVETTRARLDTHVVFGGLPSWMRSIHDTDPVVPPGFWDKALRNTGFSGADLELGDCEEELYRTTSVILTTAVPDLTTLTAYPSTISIVYARGRQPEECWLDEMKTAITAQAGALAIVECLDEMEIRSDVVYVFTAELVRPFLETMDEAAFNQLKCLLLQSQGVLWLSRSGATTSQKPIYAQSAGLLRTARQEDAAKRYVTLDFDAPVGDESPWSPTTVGWIARVLKRCFDAHVAPQDVEYEFAVHDDTLHIPRVYADLERDLASSEEPPDPTPEMQSLWQPGRPLVWEPAQTGGKSAEGYFTDDPRACEMELGPGVIEIESKAMGLGPHDVSGAPSSADDGLPGFHDAAGVVVRISPEAEASGLKVGDRVCGLFTGPVSTHPQAVWTSVTKIPDSMSWEDAASLPTTYLTSYLCLFHLARLQAGDCILIHAGGGAVGQSAIMLARHVGAEVFTTCSSDSERDLIAARYGMDVDHILSSLDTSFADAIMARTGGRGVDVAINSLEGPLLKATWECMARFGRFVEIGNADAEAARRLELSPLTRSITISGFSLNQYLTFNGQVVQHAWRSVMQLWSDQDIQAVYPVVTYPIDEMESATRRMKRHSHTGKAVVIPAPDAQVQVVTRPKREARLNEPDSTYMIVGGLGGIGLALAEWMMQRGARHILIVSRRAASHPEAEALVRRGRERGCAVLVRNCDVAQEPALVRLLAECAAEAPPVRGVVHAAMALHDTVLERLTYAQWRAGVAPKVAATLHLDRHLPDLRFFVLLSSVTGVLGHTSQANYAAGNTFQDAFARHRAARGLPAVAIDLGAVGDVGVVAASGDGMRERLERTLGSRVIPLSRVIRLVEDSICNPHRSDPNASQVITGLGSYQHAAEGAAIKQDRRFATLQLASVAGVAGGRNASAKSNPDAVLKQSLAGLARDDPEAMSLVMGSVMNKVASIFNLDEGEVDASLSLSALGVDSLVAVDLRNWVSMVLQAKVTTIEVVQSAAVRDFASTVVSRSALLA</sequence>
<evidence type="ECO:0000256" key="4">
    <source>
        <dbReference type="ARBA" id="ARBA00022857"/>
    </source>
</evidence>
<dbReference type="Pfam" id="PF14765">
    <property type="entry name" value="PS-DH"/>
    <property type="match status" value="1"/>
</dbReference>
<dbReference type="GO" id="GO:0030639">
    <property type="term" value="P:polyketide biosynthetic process"/>
    <property type="evidence" value="ECO:0007669"/>
    <property type="project" value="UniProtKB-ARBA"/>
</dbReference>
<evidence type="ECO:0000256" key="6">
    <source>
        <dbReference type="ARBA" id="ARBA00023268"/>
    </source>
</evidence>
<dbReference type="PROSITE" id="PS50075">
    <property type="entry name" value="CARRIER"/>
    <property type="match status" value="1"/>
</dbReference>
<dbReference type="Gene3D" id="1.10.1200.10">
    <property type="entry name" value="ACP-like"/>
    <property type="match status" value="1"/>
</dbReference>
<evidence type="ECO:0000256" key="1">
    <source>
        <dbReference type="ARBA" id="ARBA00022450"/>
    </source>
</evidence>
<dbReference type="InterPro" id="IPR001227">
    <property type="entry name" value="Ac_transferase_dom_sf"/>
</dbReference>
<feature type="active site" description="Proton acceptor; for dehydratase activity" evidence="8">
    <location>
        <position position="1037"/>
    </location>
</feature>
<dbReference type="InterPro" id="IPR042104">
    <property type="entry name" value="PKS_dehydratase_sf"/>
</dbReference>
<dbReference type="Gene3D" id="3.40.50.150">
    <property type="entry name" value="Vaccinia Virus protein VP39"/>
    <property type="match status" value="1"/>
</dbReference>
<dbReference type="InterPro" id="IPR057326">
    <property type="entry name" value="KR_dom"/>
</dbReference>
<keyword evidence="5" id="KW-0560">Oxidoreductase</keyword>
<dbReference type="InterPro" id="IPR011032">
    <property type="entry name" value="GroES-like_sf"/>
</dbReference>
<dbReference type="InterPro" id="IPR020807">
    <property type="entry name" value="PKS_DH"/>
</dbReference>
<evidence type="ECO:0000256" key="9">
    <source>
        <dbReference type="SAM" id="MobiDB-lite"/>
    </source>
</evidence>
<dbReference type="SMART" id="SM00829">
    <property type="entry name" value="PKS_ER"/>
    <property type="match status" value="1"/>
</dbReference>
<dbReference type="Pfam" id="PF22621">
    <property type="entry name" value="CurL-like_PKS_C"/>
    <property type="match status" value="1"/>
</dbReference>
<comment type="caution">
    <text evidence="13">The sequence shown here is derived from an EMBL/GenBank/DDBJ whole genome shotgun (WGS) entry which is preliminary data.</text>
</comment>
<evidence type="ECO:0000256" key="3">
    <source>
        <dbReference type="ARBA" id="ARBA00022679"/>
    </source>
</evidence>
<dbReference type="Pfam" id="PF02801">
    <property type="entry name" value="Ketoacyl-synt_C"/>
    <property type="match status" value="1"/>
</dbReference>
<dbReference type="SUPFAM" id="SSF47336">
    <property type="entry name" value="ACP-like"/>
    <property type="match status" value="1"/>
</dbReference>
<evidence type="ECO:0000313" key="14">
    <source>
        <dbReference type="Proteomes" id="UP001392437"/>
    </source>
</evidence>
<dbReference type="InterPro" id="IPR032821">
    <property type="entry name" value="PKS_assoc"/>
</dbReference>
<dbReference type="Pfam" id="PF23114">
    <property type="entry name" value="NAD-bd_HRPKS_sdrA"/>
    <property type="match status" value="1"/>
</dbReference>
<dbReference type="PANTHER" id="PTHR43775">
    <property type="entry name" value="FATTY ACID SYNTHASE"/>
    <property type="match status" value="1"/>
</dbReference>
<dbReference type="GO" id="GO:0016491">
    <property type="term" value="F:oxidoreductase activity"/>
    <property type="evidence" value="ECO:0007669"/>
    <property type="project" value="UniProtKB-KW"/>
</dbReference>
<dbReference type="PROSITE" id="PS52019">
    <property type="entry name" value="PKS_MFAS_DH"/>
    <property type="match status" value="1"/>
</dbReference>
<dbReference type="Pfam" id="PF21089">
    <property type="entry name" value="PKS_DH_N"/>
    <property type="match status" value="1"/>
</dbReference>
<dbReference type="GO" id="GO:0004312">
    <property type="term" value="F:fatty acid synthase activity"/>
    <property type="evidence" value="ECO:0007669"/>
    <property type="project" value="TreeGrafter"/>
</dbReference>
<dbReference type="CDD" id="cd02440">
    <property type="entry name" value="AdoMet_MTases"/>
    <property type="match status" value="1"/>
</dbReference>
<dbReference type="SUPFAM" id="SSF53335">
    <property type="entry name" value="S-adenosyl-L-methionine-dependent methyltransferases"/>
    <property type="match status" value="1"/>
</dbReference>
<dbReference type="SMART" id="SM00823">
    <property type="entry name" value="PKS_PP"/>
    <property type="match status" value="1"/>
</dbReference>
<dbReference type="InterPro" id="IPR016035">
    <property type="entry name" value="Acyl_Trfase/lysoPLipase"/>
</dbReference>
<keyword evidence="14" id="KW-1185">Reference proteome</keyword>
<dbReference type="InterPro" id="IPR050091">
    <property type="entry name" value="PKS_NRPS_Biosynth_Enz"/>
</dbReference>
<dbReference type="Gene3D" id="3.10.129.110">
    <property type="entry name" value="Polyketide synthase dehydratase"/>
    <property type="match status" value="1"/>
</dbReference>
<gene>
    <name evidence="13" type="ORF">PG999_007419</name>
</gene>
<dbReference type="Pfam" id="PF08659">
    <property type="entry name" value="KR"/>
    <property type="match status" value="1"/>
</dbReference>
<dbReference type="InterPro" id="IPR029063">
    <property type="entry name" value="SAM-dependent_MTases_sf"/>
</dbReference>
<feature type="region of interest" description="Disordered" evidence="9">
    <location>
        <begin position="1"/>
        <end position="23"/>
    </location>
</feature>
<evidence type="ECO:0000256" key="8">
    <source>
        <dbReference type="PROSITE-ProRule" id="PRU01363"/>
    </source>
</evidence>
<evidence type="ECO:0000259" key="10">
    <source>
        <dbReference type="PROSITE" id="PS50075"/>
    </source>
</evidence>
<dbReference type="InterPro" id="IPR049551">
    <property type="entry name" value="PKS_DH_C"/>
</dbReference>
<keyword evidence="3" id="KW-0808">Transferase</keyword>
<dbReference type="InterPro" id="IPR049900">
    <property type="entry name" value="PKS_mFAS_DH"/>
</dbReference>
<dbReference type="SUPFAM" id="SSF51735">
    <property type="entry name" value="NAD(P)-binding Rossmann-fold domains"/>
    <property type="match status" value="2"/>
</dbReference>
<keyword evidence="2" id="KW-0597">Phosphoprotein</keyword>
<dbReference type="PROSITE" id="PS52004">
    <property type="entry name" value="KS3_2"/>
    <property type="match status" value="1"/>
</dbReference>
<protein>
    <recommendedName>
        <fullName evidence="15">Acyl transferase domain-containing protein</fullName>
    </recommendedName>
</protein>
<dbReference type="Pfam" id="PF23297">
    <property type="entry name" value="ACP_SdgA_C"/>
    <property type="match status" value="1"/>
</dbReference>
<evidence type="ECO:0000259" key="11">
    <source>
        <dbReference type="PROSITE" id="PS52004"/>
    </source>
</evidence>
<dbReference type="InterPro" id="IPR020843">
    <property type="entry name" value="ER"/>
</dbReference>
<feature type="region of interest" description="Disordered" evidence="9">
    <location>
        <begin position="485"/>
        <end position="526"/>
    </location>
</feature>
<dbReference type="InterPro" id="IPR014031">
    <property type="entry name" value="Ketoacyl_synth_C"/>
</dbReference>
<dbReference type="InterPro" id="IPR036291">
    <property type="entry name" value="NAD(P)-bd_dom_sf"/>
</dbReference>
<dbReference type="Pfam" id="PF00698">
    <property type="entry name" value="Acyl_transf_1"/>
    <property type="match status" value="1"/>
</dbReference>
<dbReference type="InterPro" id="IPR014043">
    <property type="entry name" value="Acyl_transferase_dom"/>
</dbReference>
<dbReference type="InterPro" id="IPR006162">
    <property type="entry name" value="Ppantetheine_attach_site"/>
</dbReference>
<dbReference type="SUPFAM" id="SSF53901">
    <property type="entry name" value="Thiolase-like"/>
    <property type="match status" value="1"/>
</dbReference>
<dbReference type="SMART" id="SM00825">
    <property type="entry name" value="PKS_KS"/>
    <property type="match status" value="1"/>
</dbReference>
<dbReference type="Pfam" id="PF00107">
    <property type="entry name" value="ADH_zinc_N"/>
    <property type="match status" value="1"/>
</dbReference>
<dbReference type="GO" id="GO:0031177">
    <property type="term" value="F:phosphopantetheine binding"/>
    <property type="evidence" value="ECO:0007669"/>
    <property type="project" value="InterPro"/>
</dbReference>
<evidence type="ECO:0000256" key="5">
    <source>
        <dbReference type="ARBA" id="ARBA00023002"/>
    </source>
</evidence>
<dbReference type="InterPro" id="IPR016036">
    <property type="entry name" value="Malonyl_transacylase_ACP-bd"/>
</dbReference>
<reference evidence="13 14" key="1">
    <citation type="submission" date="2023-01" db="EMBL/GenBank/DDBJ databases">
        <title>Analysis of 21 Apiospora genomes using comparative genomics revels a genus with tremendous synthesis potential of carbohydrate active enzymes and secondary metabolites.</title>
        <authorList>
            <person name="Sorensen T."/>
        </authorList>
    </citation>
    <scope>NUCLEOTIDE SEQUENCE [LARGE SCALE GENOMIC DNA]</scope>
    <source>
        <strain evidence="13 14">CBS 117206</strain>
    </source>
</reference>
<feature type="domain" description="Carrier" evidence="10">
    <location>
        <begin position="2546"/>
        <end position="2623"/>
    </location>
</feature>
<dbReference type="SMART" id="SM00827">
    <property type="entry name" value="PKS_AT"/>
    <property type="match status" value="1"/>
</dbReference>
<evidence type="ECO:0000256" key="2">
    <source>
        <dbReference type="ARBA" id="ARBA00022553"/>
    </source>
</evidence>
<dbReference type="InterPro" id="IPR009081">
    <property type="entry name" value="PP-bd_ACP"/>
</dbReference>
<accession>A0AAW0QYB5</accession>
<dbReference type="CDD" id="cd00833">
    <property type="entry name" value="PKS"/>
    <property type="match status" value="1"/>
</dbReference>
<feature type="compositionally biased region" description="Polar residues" evidence="9">
    <location>
        <begin position="498"/>
        <end position="524"/>
    </location>
</feature>
<evidence type="ECO:0008006" key="15">
    <source>
        <dbReference type="Google" id="ProtNLM"/>
    </source>
</evidence>
<dbReference type="SUPFAM" id="SSF50129">
    <property type="entry name" value="GroES-like"/>
    <property type="match status" value="1"/>
</dbReference>
<dbReference type="CDD" id="cd05195">
    <property type="entry name" value="enoyl_red"/>
    <property type="match status" value="1"/>
</dbReference>
<name>A0AAW0QYB5_9PEZI</name>
<dbReference type="PANTHER" id="PTHR43775:SF29">
    <property type="entry name" value="ASPERFURANONE POLYKETIDE SYNTHASE AFOG-RELATED"/>
    <property type="match status" value="1"/>
</dbReference>
<dbReference type="InterPro" id="IPR036736">
    <property type="entry name" value="ACP-like_sf"/>
</dbReference>
<dbReference type="InterPro" id="IPR020806">
    <property type="entry name" value="PKS_PP-bd"/>
</dbReference>
<dbReference type="InterPro" id="IPR014030">
    <property type="entry name" value="Ketoacyl_synth_N"/>
</dbReference>
<dbReference type="GO" id="GO:0006633">
    <property type="term" value="P:fatty acid biosynthetic process"/>
    <property type="evidence" value="ECO:0007669"/>
    <property type="project" value="TreeGrafter"/>
</dbReference>
<feature type="region of interest" description="C-terminal hotdog fold" evidence="8">
    <location>
        <begin position="1167"/>
        <end position="1320"/>
    </location>
</feature>
<keyword evidence="7" id="KW-0012">Acyltransferase</keyword>
<keyword evidence="1" id="KW-0596">Phosphopantetheine</keyword>
<dbReference type="SUPFAM" id="SSF55048">
    <property type="entry name" value="Probable ACP-binding domain of malonyl-CoA ACP transacylase"/>
    <property type="match status" value="1"/>
</dbReference>
<dbReference type="Gene3D" id="3.40.47.10">
    <property type="match status" value="1"/>
</dbReference>
<feature type="region of interest" description="N-terminal hotdog fold" evidence="8">
    <location>
        <begin position="1005"/>
        <end position="1141"/>
    </location>
</feature>
<dbReference type="InterPro" id="IPR049552">
    <property type="entry name" value="PKS_DH_N"/>
</dbReference>
<feature type="domain" description="PKS/mFAS DH" evidence="12">
    <location>
        <begin position="1005"/>
        <end position="1320"/>
    </location>
</feature>
<dbReference type="EMBL" id="JAQQWP010000006">
    <property type="protein sequence ID" value="KAK8115350.1"/>
    <property type="molecule type" value="Genomic_DNA"/>
</dbReference>
<dbReference type="SMART" id="SM00822">
    <property type="entry name" value="PKS_KR"/>
    <property type="match status" value="1"/>
</dbReference>
<dbReference type="InterPro" id="IPR016039">
    <property type="entry name" value="Thiolase-like"/>
</dbReference>
<evidence type="ECO:0000313" key="13">
    <source>
        <dbReference type="EMBL" id="KAK8115350.1"/>
    </source>
</evidence>
<proteinExistence type="predicted"/>
<organism evidence="13 14">
    <name type="scientific">Apiospora kogelbergensis</name>
    <dbReference type="NCBI Taxonomy" id="1337665"/>
    <lineage>
        <taxon>Eukaryota</taxon>
        <taxon>Fungi</taxon>
        <taxon>Dikarya</taxon>
        <taxon>Ascomycota</taxon>
        <taxon>Pezizomycotina</taxon>
        <taxon>Sordariomycetes</taxon>
        <taxon>Xylariomycetidae</taxon>
        <taxon>Amphisphaeriales</taxon>
        <taxon>Apiosporaceae</taxon>
        <taxon>Apiospora</taxon>
    </lineage>
</organism>
<dbReference type="Pfam" id="PF00109">
    <property type="entry name" value="ketoacyl-synt"/>
    <property type="match status" value="2"/>
</dbReference>
<feature type="active site" description="Proton donor; for dehydratase activity" evidence="8">
    <location>
        <position position="1229"/>
    </location>
</feature>
<dbReference type="InterPro" id="IPR013149">
    <property type="entry name" value="ADH-like_C"/>
</dbReference>
<dbReference type="Gene3D" id="3.40.50.720">
    <property type="entry name" value="NAD(P)-binding Rossmann-like Domain"/>
    <property type="match status" value="1"/>
</dbReference>